<feature type="domain" description="SGNH hydrolase-type esterase" evidence="1">
    <location>
        <begin position="7"/>
        <end position="180"/>
    </location>
</feature>
<dbReference type="InterPro" id="IPR013830">
    <property type="entry name" value="SGNH_hydro"/>
</dbReference>
<dbReference type="PANTHER" id="PTHR43784">
    <property type="entry name" value="GDSL-LIKE LIPASE/ACYLHYDROLASE, PUTATIVE (AFU_ORTHOLOGUE AFUA_2G00820)-RELATED"/>
    <property type="match status" value="1"/>
</dbReference>
<evidence type="ECO:0000313" key="2">
    <source>
        <dbReference type="EMBL" id="GAA2795266.1"/>
    </source>
</evidence>
<evidence type="ECO:0000259" key="1">
    <source>
        <dbReference type="Pfam" id="PF13472"/>
    </source>
</evidence>
<dbReference type="PANTHER" id="PTHR43784:SF2">
    <property type="entry name" value="GDSL-LIKE LIPASE_ACYLHYDROLASE, PUTATIVE (AFU_ORTHOLOGUE AFUA_2G00820)-RELATED"/>
    <property type="match status" value="1"/>
</dbReference>
<keyword evidence="2" id="KW-0378">Hydrolase</keyword>
<dbReference type="Gene3D" id="3.40.50.1110">
    <property type="entry name" value="SGNH hydrolase"/>
    <property type="match status" value="1"/>
</dbReference>
<comment type="caution">
    <text evidence="2">The sequence shown here is derived from an EMBL/GenBank/DDBJ whole genome shotgun (WGS) entry which is preliminary data.</text>
</comment>
<dbReference type="InterPro" id="IPR053140">
    <property type="entry name" value="GDSL_Rv0518-like"/>
</dbReference>
<name>A0ABN3VEL4_9PSEU</name>
<reference evidence="2 3" key="1">
    <citation type="journal article" date="2019" name="Int. J. Syst. Evol. Microbiol.">
        <title>The Global Catalogue of Microorganisms (GCM) 10K type strain sequencing project: providing services to taxonomists for standard genome sequencing and annotation.</title>
        <authorList>
            <consortium name="The Broad Institute Genomics Platform"/>
            <consortium name="The Broad Institute Genome Sequencing Center for Infectious Disease"/>
            <person name="Wu L."/>
            <person name="Ma J."/>
        </authorList>
    </citation>
    <scope>NUCLEOTIDE SEQUENCE [LARGE SCALE GENOMIC DNA]</scope>
    <source>
        <strain evidence="2 3">JCM 9383</strain>
    </source>
</reference>
<dbReference type="Pfam" id="PF13472">
    <property type="entry name" value="Lipase_GDSL_2"/>
    <property type="match status" value="1"/>
</dbReference>
<proteinExistence type="predicted"/>
<dbReference type="InterPro" id="IPR036514">
    <property type="entry name" value="SGNH_hydro_sf"/>
</dbReference>
<dbReference type="EMBL" id="BAAAUX010000014">
    <property type="protein sequence ID" value="GAA2795266.1"/>
    <property type="molecule type" value="Genomic_DNA"/>
</dbReference>
<accession>A0ABN3VEL4</accession>
<protein>
    <submittedName>
        <fullName evidence="2">SGNH/GDSL hydrolase family protein</fullName>
    </submittedName>
</protein>
<evidence type="ECO:0000313" key="3">
    <source>
        <dbReference type="Proteomes" id="UP001500979"/>
    </source>
</evidence>
<sequence>MFQRYVAVGDSQTEGLYDIGPGGALRGWADRLAERLAEVRPDLRYANLAVRGRLASQVRAEQVPAALVLRPDLVTVCAGMNDLLRPRADVARVAADLDAMFGELTYAGAHVVAMTYPDIGRIMPVARYLVPRVIALNAGIRRAARRWGATLVDAFPHPAVADQRLYCVDRLHANAEGHARFAAAVAHALGVPGSDDGWTTPLPPLPPRSRWQHAGTELKWLATFVAPWLGRNLLGRTSGARPVAKRPALTPVVPART</sequence>
<dbReference type="GO" id="GO:0016787">
    <property type="term" value="F:hydrolase activity"/>
    <property type="evidence" value="ECO:0007669"/>
    <property type="project" value="UniProtKB-KW"/>
</dbReference>
<dbReference type="RefSeq" id="WP_344680564.1">
    <property type="nucleotide sequence ID" value="NZ_BAAAUX010000014.1"/>
</dbReference>
<keyword evidence="3" id="KW-1185">Reference proteome</keyword>
<dbReference type="CDD" id="cd01832">
    <property type="entry name" value="SGNH_hydrolase_like_1"/>
    <property type="match status" value="1"/>
</dbReference>
<gene>
    <name evidence="2" type="ORF">GCM10010470_32830</name>
</gene>
<organism evidence="2 3">
    <name type="scientific">Saccharopolyspora taberi</name>
    <dbReference type="NCBI Taxonomy" id="60895"/>
    <lineage>
        <taxon>Bacteria</taxon>
        <taxon>Bacillati</taxon>
        <taxon>Actinomycetota</taxon>
        <taxon>Actinomycetes</taxon>
        <taxon>Pseudonocardiales</taxon>
        <taxon>Pseudonocardiaceae</taxon>
        <taxon>Saccharopolyspora</taxon>
    </lineage>
</organism>
<dbReference type="Proteomes" id="UP001500979">
    <property type="component" value="Unassembled WGS sequence"/>
</dbReference>
<dbReference type="SUPFAM" id="SSF52266">
    <property type="entry name" value="SGNH hydrolase"/>
    <property type="match status" value="1"/>
</dbReference>